<gene>
    <name evidence="2" type="ORF">G2W53_040211</name>
</gene>
<evidence type="ECO:0000313" key="2">
    <source>
        <dbReference type="EMBL" id="KAF7808050.1"/>
    </source>
</evidence>
<dbReference type="Proteomes" id="UP000634136">
    <property type="component" value="Unassembled WGS sequence"/>
</dbReference>
<accession>A0A834SSC5</accession>
<proteinExistence type="predicted"/>
<dbReference type="AlphaFoldDB" id="A0A834SSC5"/>
<dbReference type="EMBL" id="JAAIUW010000012">
    <property type="protein sequence ID" value="KAF7808050.1"/>
    <property type="molecule type" value="Genomic_DNA"/>
</dbReference>
<organism evidence="2 3">
    <name type="scientific">Senna tora</name>
    <dbReference type="NCBI Taxonomy" id="362788"/>
    <lineage>
        <taxon>Eukaryota</taxon>
        <taxon>Viridiplantae</taxon>
        <taxon>Streptophyta</taxon>
        <taxon>Embryophyta</taxon>
        <taxon>Tracheophyta</taxon>
        <taxon>Spermatophyta</taxon>
        <taxon>Magnoliopsida</taxon>
        <taxon>eudicotyledons</taxon>
        <taxon>Gunneridae</taxon>
        <taxon>Pentapetalae</taxon>
        <taxon>rosids</taxon>
        <taxon>fabids</taxon>
        <taxon>Fabales</taxon>
        <taxon>Fabaceae</taxon>
        <taxon>Caesalpinioideae</taxon>
        <taxon>Cassia clade</taxon>
        <taxon>Senna</taxon>
    </lineage>
</organism>
<feature type="compositionally biased region" description="Polar residues" evidence="1">
    <location>
        <begin position="26"/>
        <end position="42"/>
    </location>
</feature>
<sequence>MGLAMRGHTFHEITNPIRALNPLGLPNTTQSDRFDSLVQQHF</sequence>
<name>A0A834SSC5_9FABA</name>
<comment type="caution">
    <text evidence="2">The sequence shown here is derived from an EMBL/GenBank/DDBJ whole genome shotgun (WGS) entry which is preliminary data.</text>
</comment>
<evidence type="ECO:0000256" key="1">
    <source>
        <dbReference type="SAM" id="MobiDB-lite"/>
    </source>
</evidence>
<reference evidence="2" key="1">
    <citation type="submission" date="2020-09" db="EMBL/GenBank/DDBJ databases">
        <title>Genome-Enabled Discovery of Anthraquinone Biosynthesis in Senna tora.</title>
        <authorList>
            <person name="Kang S.-H."/>
            <person name="Pandey R.P."/>
            <person name="Lee C.-M."/>
            <person name="Sim J.-S."/>
            <person name="Jeong J.-T."/>
            <person name="Choi B.-S."/>
            <person name="Jung M."/>
            <person name="Ginzburg D."/>
            <person name="Zhao K."/>
            <person name="Won S.Y."/>
            <person name="Oh T.-J."/>
            <person name="Yu Y."/>
            <person name="Kim N.-H."/>
            <person name="Lee O.R."/>
            <person name="Lee T.-H."/>
            <person name="Bashyal P."/>
            <person name="Kim T.-S."/>
            <person name="Lee W.-H."/>
            <person name="Kawkins C."/>
            <person name="Kim C.-K."/>
            <person name="Kim J.S."/>
            <person name="Ahn B.O."/>
            <person name="Rhee S.Y."/>
            <person name="Sohng J.K."/>
        </authorList>
    </citation>
    <scope>NUCLEOTIDE SEQUENCE</scope>
    <source>
        <tissue evidence="2">Leaf</tissue>
    </source>
</reference>
<keyword evidence="3" id="KW-1185">Reference proteome</keyword>
<evidence type="ECO:0000313" key="3">
    <source>
        <dbReference type="Proteomes" id="UP000634136"/>
    </source>
</evidence>
<feature type="region of interest" description="Disordered" evidence="1">
    <location>
        <begin position="19"/>
        <end position="42"/>
    </location>
</feature>
<protein>
    <submittedName>
        <fullName evidence="2">Uncharacterized protein</fullName>
    </submittedName>
</protein>